<evidence type="ECO:0000256" key="1">
    <source>
        <dbReference type="SAM" id="MobiDB-lite"/>
    </source>
</evidence>
<proteinExistence type="predicted"/>
<evidence type="ECO:0000313" key="3">
    <source>
        <dbReference type="Proteomes" id="UP000177215"/>
    </source>
</evidence>
<name>A0A1F6EVK0_9BACT</name>
<sequence>MRRDDDAADKDKDLAAAKTKLSEVQGRPLDVDTLIARERAHAERERAARLKAEESLEKTYKDAREHRHVLEAKELEQTTRALKEKVEKLESDKHLADKKTDKNQHPGGYHTDR</sequence>
<dbReference type="Proteomes" id="UP000177215">
    <property type="component" value="Unassembled WGS sequence"/>
</dbReference>
<comment type="caution">
    <text evidence="2">The sequence shown here is derived from an EMBL/GenBank/DDBJ whole genome shotgun (WGS) entry which is preliminary data.</text>
</comment>
<evidence type="ECO:0000313" key="2">
    <source>
        <dbReference type="EMBL" id="OGG77659.1"/>
    </source>
</evidence>
<reference evidence="2 3" key="1">
    <citation type="journal article" date="2016" name="Nat. Commun.">
        <title>Thousands of microbial genomes shed light on interconnected biogeochemical processes in an aquifer system.</title>
        <authorList>
            <person name="Anantharaman K."/>
            <person name="Brown C.T."/>
            <person name="Hug L.A."/>
            <person name="Sharon I."/>
            <person name="Castelle C.J."/>
            <person name="Probst A.J."/>
            <person name="Thomas B.C."/>
            <person name="Singh A."/>
            <person name="Wilkins M.J."/>
            <person name="Karaoz U."/>
            <person name="Brodie E.L."/>
            <person name="Williams K.H."/>
            <person name="Hubbard S.S."/>
            <person name="Banfield J.F."/>
        </authorList>
    </citation>
    <scope>NUCLEOTIDE SEQUENCE [LARGE SCALE GENOMIC DNA]</scope>
</reference>
<accession>A0A1F6EVK0</accession>
<organism evidence="2 3">
    <name type="scientific">Candidatus Kaiserbacteria bacterium RIFCSPLOWO2_01_FULL_54_24</name>
    <dbReference type="NCBI Taxonomy" id="1798515"/>
    <lineage>
        <taxon>Bacteria</taxon>
        <taxon>Candidatus Kaiseribacteriota</taxon>
    </lineage>
</organism>
<feature type="region of interest" description="Disordered" evidence="1">
    <location>
        <begin position="87"/>
        <end position="113"/>
    </location>
</feature>
<gene>
    <name evidence="2" type="ORF">A3B35_01415</name>
</gene>
<dbReference type="AlphaFoldDB" id="A0A1F6EVK0"/>
<protein>
    <submittedName>
        <fullName evidence="2">Uncharacterized protein</fullName>
    </submittedName>
</protein>
<dbReference type="STRING" id="1798515.A3B35_01415"/>
<dbReference type="EMBL" id="MFMC01000012">
    <property type="protein sequence ID" value="OGG77659.1"/>
    <property type="molecule type" value="Genomic_DNA"/>
</dbReference>